<feature type="domain" description="Fe2OG dioxygenase" evidence="1">
    <location>
        <begin position="112"/>
        <end position="215"/>
    </location>
</feature>
<gene>
    <name evidence="2" type="ORF">SSP531S_23260</name>
</gene>
<dbReference type="Proteomes" id="UP000265354">
    <property type="component" value="Unassembled WGS sequence"/>
</dbReference>
<sequence length="803" mass="87769">MGYAARKRLAELLEDAEREGDFSTRAEVPADALRIRVDGVGELPLPLRAPVARKLITQARQARFGRGAETLSDTGVRDTWEITPDRITLSGPDWDRALGDALDGVRHALGLPPTTALRAEPHALLVYGKGQFFLPHQDSEKDDSMVGTLVVSLPSHHSGGELVVEHAGRSVTHRASRHQLTFVAFYADCRHEVRPVTSGYRVTLTMNLLAERVRPTDEDAGGPLADLAHCLTEHFTAPAEQQYSYGPPKTTPPNRLVYLLDHEYTQRGLDWDRLKGADATRAARLRQAAGQAGCEAVLALAEVQETWDAVPPYEHYDHYDHYGEVEHFDDCEDDECEGECLLDPDGEPGAERRRSGDFSDYELNDLIEDEINLGWWTRPDGTGGERISLPVAYAEVCATTENKDLTPYRSEYEGYMGNYGNTLDRWYRRAAVVLWPRQRSFAARAQADSEGALRELQGHLDAGALDQARTLARSLAPFWGQYGSGEATAPHFADALRVAVGLGEADTAAMLVAPFRVEALAEEHAPDLARAAGRYGRAWARGAVGGWYGTVGAYTSADRTAWLESLPALCTALRAADGDGEAVATPLVESVWQATRQQLANWLAVGREKERQAGLARLGAPLAHILQAADSGTADTIVTTLRGLPDTALECLIPALRAAGRQPRAIPEGAPAIGAFQALAGHCEERLTRVVARPVRAADDWSLSPAGACGSGCDLCPDLDAFLSSRSRKVLEWPLAQARRRHIHSRIDLAGLPVSHTTRRQGRPYTLVLTKTDAVFSREREARVRAETDLAWLRENGPARQSG</sequence>
<protein>
    <submittedName>
        <fullName evidence="2">2OG-Fe(II) oxygenase</fullName>
    </submittedName>
</protein>
<dbReference type="PROSITE" id="PS51471">
    <property type="entry name" value="FE2OG_OXY"/>
    <property type="match status" value="1"/>
</dbReference>
<dbReference type="PANTHER" id="PTHR33099:SF7">
    <property type="entry name" value="MYND-TYPE DOMAIN-CONTAINING PROTEIN"/>
    <property type="match status" value="1"/>
</dbReference>
<dbReference type="InterPro" id="IPR044862">
    <property type="entry name" value="Pro_4_hyd_alph_FE2OG_OXY"/>
</dbReference>
<dbReference type="AlphaFoldDB" id="A0A388SW67"/>
<comment type="caution">
    <text evidence="2">The sequence shown here is derived from an EMBL/GenBank/DDBJ whole genome shotgun (WGS) entry which is preliminary data.</text>
</comment>
<proteinExistence type="predicted"/>
<name>A0A388SW67_9ACTN</name>
<evidence type="ECO:0000259" key="1">
    <source>
        <dbReference type="PROSITE" id="PS51471"/>
    </source>
</evidence>
<organism evidence="2 3">
    <name type="scientific">Streptomyces spongiicola</name>
    <dbReference type="NCBI Taxonomy" id="1690221"/>
    <lineage>
        <taxon>Bacteria</taxon>
        <taxon>Bacillati</taxon>
        <taxon>Actinomycetota</taxon>
        <taxon>Actinomycetes</taxon>
        <taxon>Kitasatosporales</taxon>
        <taxon>Streptomycetaceae</taxon>
        <taxon>Streptomyces</taxon>
    </lineage>
</organism>
<dbReference type="Gene3D" id="2.60.120.620">
    <property type="entry name" value="q2cbj1_9rhob like domain"/>
    <property type="match status" value="1"/>
</dbReference>
<dbReference type="PANTHER" id="PTHR33099">
    <property type="entry name" value="FE2OG DIOXYGENASE DOMAIN-CONTAINING PROTEIN"/>
    <property type="match status" value="1"/>
</dbReference>
<dbReference type="InterPro" id="IPR005123">
    <property type="entry name" value="Oxoglu/Fe-dep_dioxygenase_dom"/>
</dbReference>
<reference evidence="2 3" key="1">
    <citation type="submission" date="2018-07" db="EMBL/GenBank/DDBJ databases">
        <title>Whole Genome Shotgun Sequence of Streptomyces spongiicola strain 531S.</title>
        <authorList>
            <person name="Dohra H."/>
            <person name="Kodani S."/>
        </authorList>
    </citation>
    <scope>NUCLEOTIDE SEQUENCE [LARGE SCALE GENOMIC DNA]</scope>
    <source>
        <strain evidence="2 3">531S</strain>
    </source>
</reference>
<dbReference type="Pfam" id="PF13640">
    <property type="entry name" value="2OG-FeII_Oxy_3"/>
    <property type="match status" value="1"/>
</dbReference>
<evidence type="ECO:0000313" key="3">
    <source>
        <dbReference type="Proteomes" id="UP000265354"/>
    </source>
</evidence>
<dbReference type="EMBL" id="BGZL01000005">
    <property type="protein sequence ID" value="GBQ00903.1"/>
    <property type="molecule type" value="Genomic_DNA"/>
</dbReference>
<accession>A0A388SW67</accession>
<evidence type="ECO:0000313" key="2">
    <source>
        <dbReference type="EMBL" id="GBQ00903.1"/>
    </source>
</evidence>
<dbReference type="RefSeq" id="WP_116427541.1">
    <property type="nucleotide sequence ID" value="NZ_BGZL01000005.1"/>
</dbReference>